<keyword evidence="2" id="KW-1185">Reference proteome</keyword>
<evidence type="ECO:0000313" key="1">
    <source>
        <dbReference type="EMBL" id="MCQ4839818.1"/>
    </source>
</evidence>
<evidence type="ECO:0000313" key="2">
    <source>
        <dbReference type="Proteomes" id="UP001524473"/>
    </source>
</evidence>
<dbReference type="Pfam" id="PF06908">
    <property type="entry name" value="YpsA"/>
    <property type="match status" value="1"/>
</dbReference>
<reference evidence="1 2" key="1">
    <citation type="submission" date="2022-06" db="EMBL/GenBank/DDBJ databases">
        <title>Isolation of gut microbiota from human fecal samples.</title>
        <authorList>
            <person name="Pamer E.G."/>
            <person name="Barat B."/>
            <person name="Waligurski E."/>
            <person name="Medina S."/>
            <person name="Paddock L."/>
            <person name="Mostad J."/>
        </authorList>
    </citation>
    <scope>NUCLEOTIDE SEQUENCE [LARGE SCALE GENOMIC DNA]</scope>
    <source>
        <strain evidence="1 2">DFI.9.73</strain>
    </source>
</reference>
<dbReference type="Proteomes" id="UP001524473">
    <property type="component" value="Unassembled WGS sequence"/>
</dbReference>
<accession>A0ABT1RZ13</accession>
<dbReference type="GeneID" id="90533719"/>
<dbReference type="EMBL" id="JANFZH010000015">
    <property type="protein sequence ID" value="MCQ4839818.1"/>
    <property type="molecule type" value="Genomic_DNA"/>
</dbReference>
<dbReference type="InterPro" id="IPR010697">
    <property type="entry name" value="YspA"/>
</dbReference>
<proteinExistence type="predicted"/>
<gene>
    <name evidence="1" type="ORF">NE695_07815</name>
</gene>
<dbReference type="RefSeq" id="WP_066867054.1">
    <property type="nucleotide sequence ID" value="NZ_CABKVV010000014.1"/>
</dbReference>
<comment type="caution">
    <text evidence="1">The sequence shown here is derived from an EMBL/GenBank/DDBJ whole genome shotgun (WGS) entry which is preliminary data.</text>
</comment>
<sequence>MGSKESCCFTGHRILPAGELPALRAALRREISNLAEAGVGRFLAGGARGFDMLAAQEVLWLREERYALELVLVLPCPEQADRWNARERQAYREMVQEADEVIYVSEVYTPDCMFRRNRKLVEESGSCICYLNRERGGTAYTVKYAEKLGLSIVNLAVPRPNSAAQEKTLFI</sequence>
<name>A0ABT1RZ13_9FIRM</name>
<protein>
    <submittedName>
        <fullName evidence="1">DUF1273 domain-containing protein</fullName>
    </submittedName>
</protein>
<dbReference type="SUPFAM" id="SSF102405">
    <property type="entry name" value="MCP/YpsA-like"/>
    <property type="match status" value="1"/>
</dbReference>
<organism evidence="1 2">
    <name type="scientific">Neglectibacter timonensis</name>
    <dbReference type="NCBI Taxonomy" id="1776382"/>
    <lineage>
        <taxon>Bacteria</taxon>
        <taxon>Bacillati</taxon>
        <taxon>Bacillota</taxon>
        <taxon>Clostridia</taxon>
        <taxon>Eubacteriales</taxon>
        <taxon>Oscillospiraceae</taxon>
        <taxon>Neglectibacter</taxon>
    </lineage>
</organism>
<dbReference type="Gene3D" id="3.40.50.450">
    <property type="match status" value="1"/>
</dbReference>
<dbReference type="PANTHER" id="PTHR38440:SF1">
    <property type="entry name" value="UPF0398 PROTEIN SPR0331"/>
    <property type="match status" value="1"/>
</dbReference>
<dbReference type="PANTHER" id="PTHR38440">
    <property type="entry name" value="UPF0398 PROTEIN YPSA"/>
    <property type="match status" value="1"/>
</dbReference>